<dbReference type="InterPro" id="IPR001123">
    <property type="entry name" value="LeuE-type"/>
</dbReference>
<name>A0ABU1ICU8_9BURK</name>
<dbReference type="PANTHER" id="PTHR30086">
    <property type="entry name" value="ARGININE EXPORTER PROTEIN ARGO"/>
    <property type="match status" value="1"/>
</dbReference>
<protein>
    <submittedName>
        <fullName evidence="7">Threonine/homoserine/homoserine lactone efflux protein</fullName>
    </submittedName>
</protein>
<dbReference type="Pfam" id="PF01810">
    <property type="entry name" value="LysE"/>
    <property type="match status" value="1"/>
</dbReference>
<comment type="caution">
    <text evidence="7">The sequence shown here is derived from an EMBL/GenBank/DDBJ whole genome shotgun (WGS) entry which is preliminary data.</text>
</comment>
<gene>
    <name evidence="7" type="ORF">QE399_001763</name>
</gene>
<keyword evidence="4 6" id="KW-1133">Transmembrane helix</keyword>
<keyword evidence="8" id="KW-1185">Reference proteome</keyword>
<comment type="subcellular location">
    <subcellularLocation>
        <location evidence="1">Cell membrane</location>
        <topology evidence="1">Multi-pass membrane protein</topology>
    </subcellularLocation>
</comment>
<keyword evidence="3 6" id="KW-0812">Transmembrane</keyword>
<keyword evidence="2" id="KW-1003">Cell membrane</keyword>
<evidence type="ECO:0000256" key="1">
    <source>
        <dbReference type="ARBA" id="ARBA00004651"/>
    </source>
</evidence>
<sequence>MLFTPQELLLFALAALLLVLTPGPNMVYCVSRSLTQGPRAGLLSLAGVIAGFGVHLVAAVAGLTALLAAVPLAFDALRIAGAAYLLWLAWQAVKPGGVAPFETRTLPADSPRKLFLMGFLTNALNPKVAMFYVSFFPQFLHPERGQWLLQSVTLGTLQIGISALVNAVLVLFAAQVAGFLNRSPQWIRAQRYVMGTVLGLLALKLLTDKKAAA</sequence>
<keyword evidence="5 6" id="KW-0472">Membrane</keyword>
<evidence type="ECO:0000313" key="7">
    <source>
        <dbReference type="EMBL" id="MDR6214074.1"/>
    </source>
</evidence>
<dbReference type="PIRSF" id="PIRSF006324">
    <property type="entry name" value="LeuE"/>
    <property type="match status" value="1"/>
</dbReference>
<organism evidence="7 8">
    <name type="scientific">Paracidovorax wautersii</name>
    <dbReference type="NCBI Taxonomy" id="1177982"/>
    <lineage>
        <taxon>Bacteria</taxon>
        <taxon>Pseudomonadati</taxon>
        <taxon>Pseudomonadota</taxon>
        <taxon>Betaproteobacteria</taxon>
        <taxon>Burkholderiales</taxon>
        <taxon>Comamonadaceae</taxon>
        <taxon>Paracidovorax</taxon>
    </lineage>
</organism>
<dbReference type="EMBL" id="JAVIZX010000001">
    <property type="protein sequence ID" value="MDR6214074.1"/>
    <property type="molecule type" value="Genomic_DNA"/>
</dbReference>
<reference evidence="7 8" key="1">
    <citation type="submission" date="2023-08" db="EMBL/GenBank/DDBJ databases">
        <title>Functional and genomic diversity of the sorghum phyllosphere microbiome.</title>
        <authorList>
            <person name="Shade A."/>
        </authorList>
    </citation>
    <scope>NUCLEOTIDE SEQUENCE [LARGE SCALE GENOMIC DNA]</scope>
    <source>
        <strain evidence="7 8">SORGH_AS_0335</strain>
    </source>
</reference>
<accession>A0ABU1ICU8</accession>
<evidence type="ECO:0000256" key="2">
    <source>
        <dbReference type="ARBA" id="ARBA00022475"/>
    </source>
</evidence>
<feature type="transmembrane region" description="Helical" evidence="6">
    <location>
        <begin position="45"/>
        <end position="69"/>
    </location>
</feature>
<proteinExistence type="predicted"/>
<dbReference type="RefSeq" id="WP_309828054.1">
    <property type="nucleotide sequence ID" value="NZ_JAVIZX010000001.1"/>
</dbReference>
<feature type="transmembrane region" description="Helical" evidence="6">
    <location>
        <begin position="113"/>
        <end position="135"/>
    </location>
</feature>
<dbReference type="Proteomes" id="UP001267710">
    <property type="component" value="Unassembled WGS sequence"/>
</dbReference>
<evidence type="ECO:0000256" key="4">
    <source>
        <dbReference type="ARBA" id="ARBA00022989"/>
    </source>
</evidence>
<dbReference type="PANTHER" id="PTHR30086:SF20">
    <property type="entry name" value="ARGININE EXPORTER PROTEIN ARGO-RELATED"/>
    <property type="match status" value="1"/>
</dbReference>
<evidence type="ECO:0000256" key="6">
    <source>
        <dbReference type="SAM" id="Phobius"/>
    </source>
</evidence>
<evidence type="ECO:0000256" key="3">
    <source>
        <dbReference type="ARBA" id="ARBA00022692"/>
    </source>
</evidence>
<feature type="transmembrane region" description="Helical" evidence="6">
    <location>
        <begin position="76"/>
        <end position="93"/>
    </location>
</feature>
<evidence type="ECO:0000256" key="5">
    <source>
        <dbReference type="ARBA" id="ARBA00023136"/>
    </source>
</evidence>
<evidence type="ECO:0000313" key="8">
    <source>
        <dbReference type="Proteomes" id="UP001267710"/>
    </source>
</evidence>
<feature type="transmembrane region" description="Helical" evidence="6">
    <location>
        <begin position="147"/>
        <end position="177"/>
    </location>
</feature>